<dbReference type="AlphaFoldDB" id="A0A1B8GYT0"/>
<evidence type="ECO:0000256" key="1">
    <source>
        <dbReference type="ARBA" id="ARBA00001974"/>
    </source>
</evidence>
<dbReference type="Gene3D" id="2.40.30.10">
    <property type="entry name" value="Translation factors"/>
    <property type="match status" value="1"/>
</dbReference>
<dbReference type="PROSITE" id="PS00197">
    <property type="entry name" value="2FE2S_FER_1"/>
    <property type="match status" value="1"/>
</dbReference>
<accession>A0A1B8GYT0</accession>
<keyword evidence="3" id="KW-0001">2Fe-2S</keyword>
<proteinExistence type="inferred from homology"/>
<dbReference type="CDD" id="cd00207">
    <property type="entry name" value="fer2"/>
    <property type="match status" value="1"/>
</dbReference>
<keyword evidence="6" id="KW-0560">Oxidoreductase</keyword>
<dbReference type="InterPro" id="IPR001433">
    <property type="entry name" value="OxRdtase_FAD/NAD-bd"/>
</dbReference>
<dbReference type="PANTHER" id="PTHR47354">
    <property type="entry name" value="NADH OXIDOREDUCTASE HCR"/>
    <property type="match status" value="1"/>
</dbReference>
<evidence type="ECO:0000256" key="5">
    <source>
        <dbReference type="ARBA" id="ARBA00022827"/>
    </source>
</evidence>
<evidence type="ECO:0000256" key="8">
    <source>
        <dbReference type="ARBA" id="ARBA00023014"/>
    </source>
</evidence>
<dbReference type="PROSITE" id="PS51384">
    <property type="entry name" value="FAD_FR"/>
    <property type="match status" value="1"/>
</dbReference>
<dbReference type="Proteomes" id="UP000092247">
    <property type="component" value="Unassembled WGS sequence"/>
</dbReference>
<keyword evidence="7" id="KW-0408">Iron</keyword>
<evidence type="ECO:0000256" key="4">
    <source>
        <dbReference type="ARBA" id="ARBA00022723"/>
    </source>
</evidence>
<reference evidence="12 13" key="1">
    <citation type="submission" date="2016-06" db="EMBL/GenBank/DDBJ databases">
        <authorList>
            <person name="Kjaerup R.B."/>
            <person name="Dalgaard T.S."/>
            <person name="Juul-Madsen H.R."/>
        </authorList>
    </citation>
    <scope>NUCLEOTIDE SEQUENCE [LARGE SCALE GENOMIC DNA]</scope>
    <source>
        <strain evidence="12 13">GCSL-Mp3</strain>
    </source>
</reference>
<dbReference type="PROSITE" id="PS51085">
    <property type="entry name" value="2FE2S_FER_2"/>
    <property type="match status" value="1"/>
</dbReference>
<dbReference type="SUPFAM" id="SSF52343">
    <property type="entry name" value="Ferredoxin reductase-like, C-terminal NADP-linked domain"/>
    <property type="match status" value="1"/>
</dbReference>
<keyword evidence="5" id="KW-0274">FAD</keyword>
<evidence type="ECO:0000256" key="7">
    <source>
        <dbReference type="ARBA" id="ARBA00023004"/>
    </source>
</evidence>
<evidence type="ECO:0000313" key="12">
    <source>
        <dbReference type="EMBL" id="OBU01981.1"/>
    </source>
</evidence>
<keyword evidence="4" id="KW-0479">Metal-binding</keyword>
<dbReference type="SUPFAM" id="SSF63380">
    <property type="entry name" value="Riboflavin synthase domain-like"/>
    <property type="match status" value="1"/>
</dbReference>
<dbReference type="GO" id="GO:0051537">
    <property type="term" value="F:2 iron, 2 sulfur cluster binding"/>
    <property type="evidence" value="ECO:0007669"/>
    <property type="project" value="UniProtKB-KW"/>
</dbReference>
<dbReference type="PANTHER" id="PTHR47354:SF6">
    <property type="entry name" value="NADH OXIDOREDUCTASE HCR"/>
    <property type="match status" value="1"/>
</dbReference>
<dbReference type="InterPro" id="IPR050415">
    <property type="entry name" value="MRET"/>
</dbReference>
<dbReference type="Pfam" id="PF00970">
    <property type="entry name" value="FAD_binding_6"/>
    <property type="match status" value="1"/>
</dbReference>
<dbReference type="GO" id="GO:0016491">
    <property type="term" value="F:oxidoreductase activity"/>
    <property type="evidence" value="ECO:0007669"/>
    <property type="project" value="UniProtKB-KW"/>
</dbReference>
<comment type="caution">
    <text evidence="12">The sequence shown here is derived from an EMBL/GenBank/DDBJ whole genome shotgun (WGS) entry which is preliminary data.</text>
</comment>
<dbReference type="SUPFAM" id="SSF54292">
    <property type="entry name" value="2Fe-2S ferredoxin-like"/>
    <property type="match status" value="1"/>
</dbReference>
<protein>
    <submittedName>
        <fullName evidence="12">NADH oxidoreductase</fullName>
    </submittedName>
</protein>
<dbReference type="Pfam" id="PF00111">
    <property type="entry name" value="Fer2"/>
    <property type="match status" value="1"/>
</dbReference>
<dbReference type="InterPro" id="IPR039261">
    <property type="entry name" value="FNR_nucleotide-bd"/>
</dbReference>
<sequence>MTMPTSLCPNRMQVHSVKQETPDVWTINLINNDFYQYNAGQYALVSIRNSGETLRAYTLSSTPELSPFLSLTVRRLDDGQGSGWLTHDVKPGDFLWLSDAQGEFTCASRPADRYLMLAAGCGVTPVMSMTRWILNRQPESQVTVIFNVRDKQQVIFAQEWQHLLNTFPERMRLILMVENSDEADDLLAGRLSEEKLLSLIPDIAQHTVMTCGPAPYMKNVQAFCQSLNVAPGCFFMERFGPEPEAETGEKTLTMTIQSPLRQVNVPVGMTLLAAMEANKVPVMAACRAGVCGSCKTRIRSGEYTTTSTMTLTPAEIEQGYVLACSCQLQGNVELA</sequence>
<dbReference type="InterPro" id="IPR017938">
    <property type="entry name" value="Riboflavin_synthase-like_b-brl"/>
</dbReference>
<organism evidence="12 13">
    <name type="scientific">Morganella psychrotolerans</name>
    <dbReference type="NCBI Taxonomy" id="368603"/>
    <lineage>
        <taxon>Bacteria</taxon>
        <taxon>Pseudomonadati</taxon>
        <taxon>Pseudomonadota</taxon>
        <taxon>Gammaproteobacteria</taxon>
        <taxon>Enterobacterales</taxon>
        <taxon>Morganellaceae</taxon>
        <taxon>Morganella</taxon>
    </lineage>
</organism>
<evidence type="ECO:0000256" key="6">
    <source>
        <dbReference type="ARBA" id="ARBA00023002"/>
    </source>
</evidence>
<feature type="domain" description="2Fe-2S ferredoxin-type" evidence="10">
    <location>
        <begin position="250"/>
        <end position="335"/>
    </location>
</feature>
<evidence type="ECO:0000256" key="2">
    <source>
        <dbReference type="ARBA" id="ARBA00022630"/>
    </source>
</evidence>
<name>A0A1B8GYT0_9GAMM</name>
<keyword evidence="8" id="KW-0411">Iron-sulfur</keyword>
<dbReference type="InterPro" id="IPR012675">
    <property type="entry name" value="Beta-grasp_dom_sf"/>
</dbReference>
<dbReference type="GO" id="GO:0046872">
    <property type="term" value="F:metal ion binding"/>
    <property type="evidence" value="ECO:0007669"/>
    <property type="project" value="UniProtKB-KW"/>
</dbReference>
<dbReference type="Gene3D" id="3.10.20.30">
    <property type="match status" value="1"/>
</dbReference>
<evidence type="ECO:0000256" key="9">
    <source>
        <dbReference type="ARBA" id="ARBA00061434"/>
    </source>
</evidence>
<gene>
    <name evidence="12" type="ORF">AYY17_13230</name>
</gene>
<feature type="domain" description="FAD-binding FR-type" evidence="11">
    <location>
        <begin position="7"/>
        <end position="107"/>
    </location>
</feature>
<dbReference type="InterPro" id="IPR017927">
    <property type="entry name" value="FAD-bd_FR_type"/>
</dbReference>
<dbReference type="Gene3D" id="3.40.50.80">
    <property type="entry name" value="Nucleotide-binding domain of ferredoxin-NADP reductase (FNR) module"/>
    <property type="match status" value="1"/>
</dbReference>
<dbReference type="PRINTS" id="PR00406">
    <property type="entry name" value="CYTB5RDTASE"/>
</dbReference>
<dbReference type="Pfam" id="PF00175">
    <property type="entry name" value="NAD_binding_1"/>
    <property type="match status" value="1"/>
</dbReference>
<evidence type="ECO:0000313" key="13">
    <source>
        <dbReference type="Proteomes" id="UP000092247"/>
    </source>
</evidence>
<evidence type="ECO:0000256" key="3">
    <source>
        <dbReference type="ARBA" id="ARBA00022714"/>
    </source>
</evidence>
<dbReference type="EMBL" id="LZEX01000046">
    <property type="protein sequence ID" value="OBU01981.1"/>
    <property type="molecule type" value="Genomic_DNA"/>
</dbReference>
<comment type="similarity">
    <text evidence="9">In the N-terminal section; belongs to the FAD-binding oxidoreductase type 6 family.</text>
</comment>
<dbReference type="RefSeq" id="WP_067426803.1">
    <property type="nucleotide sequence ID" value="NZ_CBCPID010000006.1"/>
</dbReference>
<dbReference type="InterPro" id="IPR036010">
    <property type="entry name" value="2Fe-2S_ferredoxin-like_sf"/>
</dbReference>
<dbReference type="InterPro" id="IPR006058">
    <property type="entry name" value="2Fe2S_fd_BS"/>
</dbReference>
<dbReference type="STRING" id="368603.AYY16_17350"/>
<keyword evidence="2" id="KW-0285">Flavoprotein</keyword>
<dbReference type="InterPro" id="IPR001041">
    <property type="entry name" value="2Fe-2S_ferredoxin-type"/>
</dbReference>
<dbReference type="NCBIfam" id="NF007964">
    <property type="entry name" value="PRK10684.1"/>
    <property type="match status" value="1"/>
</dbReference>
<evidence type="ECO:0000259" key="11">
    <source>
        <dbReference type="PROSITE" id="PS51384"/>
    </source>
</evidence>
<comment type="cofactor">
    <cofactor evidence="1">
        <name>FAD</name>
        <dbReference type="ChEBI" id="CHEBI:57692"/>
    </cofactor>
</comment>
<dbReference type="InterPro" id="IPR008333">
    <property type="entry name" value="Cbr1-like_FAD-bd_dom"/>
</dbReference>
<evidence type="ECO:0000259" key="10">
    <source>
        <dbReference type="PROSITE" id="PS51085"/>
    </source>
</evidence>